<dbReference type="AlphaFoldDB" id="W8VPG7"/>
<dbReference type="RefSeq" id="WP_084217613.1">
    <property type="nucleotide sequence ID" value="NZ_AP014548.1"/>
</dbReference>
<evidence type="ECO:0000313" key="2">
    <source>
        <dbReference type="EMBL" id="BAO55039.1"/>
    </source>
</evidence>
<dbReference type="STRING" id="1454201.NMS_1030"/>
<feature type="transmembrane region" description="Helical" evidence="1">
    <location>
        <begin position="28"/>
        <end position="46"/>
    </location>
</feature>
<protein>
    <submittedName>
        <fullName evidence="2">Putative membrane protein</fullName>
    </submittedName>
</protein>
<dbReference type="EMBL" id="AP014548">
    <property type="protein sequence ID" value="BAO55039.1"/>
    <property type="molecule type" value="Genomic_DNA"/>
</dbReference>
<name>W8VPG7_9FLAO</name>
<gene>
    <name evidence="2" type="ORF">NMS_1030</name>
</gene>
<dbReference type="Pfam" id="PF04020">
    <property type="entry name" value="Phage_holin_4_2"/>
    <property type="match status" value="1"/>
</dbReference>
<dbReference type="PANTHER" id="PTHR37309:SF1">
    <property type="entry name" value="SLR0284 PROTEIN"/>
    <property type="match status" value="1"/>
</dbReference>
<proteinExistence type="predicted"/>
<dbReference type="HOGENOM" id="CLU_120441_2_0_10"/>
<keyword evidence="1" id="KW-0472">Membrane</keyword>
<sequence length="115" mass="12792">MKFLLNLLLTAILVILLSYLLPGVSTDGFLTAVWVALALSVLNFIVRPILVILTLPITVLTLGIFLLFINAFIIMMADWLVSGFEVENIWYALIFALLLAIARSILIKTTEDKGR</sequence>
<evidence type="ECO:0000256" key="1">
    <source>
        <dbReference type="SAM" id="Phobius"/>
    </source>
</evidence>
<accession>W8VPG7</accession>
<keyword evidence="3" id="KW-1185">Reference proteome</keyword>
<keyword evidence="1" id="KW-0812">Transmembrane</keyword>
<evidence type="ECO:0000313" key="3">
    <source>
        <dbReference type="Proteomes" id="UP000031760"/>
    </source>
</evidence>
<feature type="transmembrane region" description="Helical" evidence="1">
    <location>
        <begin position="53"/>
        <end position="77"/>
    </location>
</feature>
<dbReference type="PANTHER" id="PTHR37309">
    <property type="entry name" value="SLR0284 PROTEIN"/>
    <property type="match status" value="1"/>
</dbReference>
<organism evidence="2 3">
    <name type="scientific">Nonlabens marinus S1-08</name>
    <dbReference type="NCBI Taxonomy" id="1454201"/>
    <lineage>
        <taxon>Bacteria</taxon>
        <taxon>Pseudomonadati</taxon>
        <taxon>Bacteroidota</taxon>
        <taxon>Flavobacteriia</taxon>
        <taxon>Flavobacteriales</taxon>
        <taxon>Flavobacteriaceae</taxon>
        <taxon>Nonlabens</taxon>
    </lineage>
</organism>
<dbReference type="InterPro" id="IPR007165">
    <property type="entry name" value="Phage_holin_4_2"/>
</dbReference>
<dbReference type="Proteomes" id="UP000031760">
    <property type="component" value="Chromosome"/>
</dbReference>
<keyword evidence="1" id="KW-1133">Transmembrane helix</keyword>
<feature type="transmembrane region" description="Helical" evidence="1">
    <location>
        <begin position="89"/>
        <end position="106"/>
    </location>
</feature>
<dbReference type="KEGG" id="nmf:NMS_1030"/>
<reference evidence="2 3" key="1">
    <citation type="journal article" date="2014" name="Proc. Natl. Acad. Sci. U.S.A.">
        <title>Functional characterization of flavobacteria rhodopsins reveals a unique class of light-driven chloride pump in bacteria.</title>
        <authorList>
            <person name="Yoshizawa S."/>
            <person name="Kumagai Y."/>
            <person name="Kim H."/>
            <person name="Ogura Y."/>
            <person name="Hayashi T."/>
            <person name="Iwasaki W."/>
            <person name="DeLong E.F."/>
            <person name="Kogure K."/>
        </authorList>
    </citation>
    <scope>NUCLEOTIDE SEQUENCE [LARGE SCALE GENOMIC DNA]</scope>
    <source>
        <strain evidence="2 3">S1-08</strain>
    </source>
</reference>